<dbReference type="AlphaFoldDB" id="A0A0G1B6G8"/>
<feature type="transmembrane region" description="Helical" evidence="1">
    <location>
        <begin position="126"/>
        <end position="148"/>
    </location>
</feature>
<sequence length="149" mass="16684">MLELPHTLVGAAIAVSVQNPYLALPLSLASHFITDYFPHWNPHINTELKRDGKISTRSKTIVMLDAGLALMAGTFIAARSGHFVFVMLACFLAVAPDVAEIPYYFLGLKHVSWIKKLIDYQRAHQWNVKPVWGILSQIIVVLLCLTIIF</sequence>
<comment type="caution">
    <text evidence="2">The sequence shown here is derived from an EMBL/GenBank/DDBJ whole genome shotgun (WGS) entry which is preliminary data.</text>
</comment>
<evidence type="ECO:0000256" key="1">
    <source>
        <dbReference type="SAM" id="Phobius"/>
    </source>
</evidence>
<feature type="transmembrane region" description="Helical" evidence="1">
    <location>
        <begin position="84"/>
        <end position="106"/>
    </location>
</feature>
<dbReference type="Proteomes" id="UP000034160">
    <property type="component" value="Unassembled WGS sequence"/>
</dbReference>
<proteinExistence type="predicted"/>
<evidence type="ECO:0000313" key="3">
    <source>
        <dbReference type="Proteomes" id="UP000034160"/>
    </source>
</evidence>
<keyword evidence="1" id="KW-0812">Transmembrane</keyword>
<accession>A0A0G1B6G8</accession>
<feature type="transmembrane region" description="Helical" evidence="1">
    <location>
        <begin position="60"/>
        <end position="78"/>
    </location>
</feature>
<organism evidence="2 3">
    <name type="scientific">Candidatus Amesbacteria bacterium GW2011_GWA2_42_12</name>
    <dbReference type="NCBI Taxonomy" id="1618356"/>
    <lineage>
        <taxon>Bacteria</taxon>
        <taxon>Candidatus Amesiibacteriota</taxon>
    </lineage>
</organism>
<keyword evidence="1" id="KW-1133">Transmembrane helix</keyword>
<keyword evidence="1" id="KW-0472">Membrane</keyword>
<dbReference type="EMBL" id="LCCN01000002">
    <property type="protein sequence ID" value="KKS33093.1"/>
    <property type="molecule type" value="Genomic_DNA"/>
</dbReference>
<protein>
    <submittedName>
        <fullName evidence="2">Uncharacterized protein</fullName>
    </submittedName>
</protein>
<gene>
    <name evidence="2" type="ORF">UU93_C0002G0021</name>
</gene>
<reference evidence="2 3" key="1">
    <citation type="journal article" date="2015" name="Nature">
        <title>rRNA introns, odd ribosomes, and small enigmatic genomes across a large radiation of phyla.</title>
        <authorList>
            <person name="Brown C.T."/>
            <person name="Hug L.A."/>
            <person name="Thomas B.C."/>
            <person name="Sharon I."/>
            <person name="Castelle C.J."/>
            <person name="Singh A."/>
            <person name="Wilkins M.J."/>
            <person name="Williams K.H."/>
            <person name="Banfield J.F."/>
        </authorList>
    </citation>
    <scope>NUCLEOTIDE SEQUENCE [LARGE SCALE GENOMIC DNA]</scope>
</reference>
<dbReference type="STRING" id="1618356.UU93_C0002G0021"/>
<evidence type="ECO:0000313" key="2">
    <source>
        <dbReference type="EMBL" id="KKS33093.1"/>
    </source>
</evidence>
<name>A0A0G1B6G8_9BACT</name>